<evidence type="ECO:0000313" key="1">
    <source>
        <dbReference type="EMBL" id="AYQ71276.1"/>
    </source>
</evidence>
<dbReference type="Proteomes" id="UP000269097">
    <property type="component" value="Chromosome"/>
</dbReference>
<reference evidence="1 2" key="1">
    <citation type="submission" date="2018-10" db="EMBL/GenBank/DDBJ databases">
        <title>Genome Sequence of Cohnella sp.</title>
        <authorList>
            <person name="Srinivasan S."/>
            <person name="Kim M.K."/>
        </authorList>
    </citation>
    <scope>NUCLEOTIDE SEQUENCE [LARGE SCALE GENOMIC DNA]</scope>
    <source>
        <strain evidence="1 2">18JY8-7</strain>
    </source>
</reference>
<dbReference type="EMBL" id="CP033433">
    <property type="protein sequence ID" value="AYQ71276.1"/>
    <property type="molecule type" value="Genomic_DNA"/>
</dbReference>
<dbReference type="KEGG" id="coh:EAV92_00835"/>
<proteinExistence type="predicted"/>
<dbReference type="RefSeq" id="WP_123039340.1">
    <property type="nucleotide sequence ID" value="NZ_CP033433.1"/>
</dbReference>
<accession>A0A3G3JSS5</accession>
<name>A0A3G3JSS5_9BACL</name>
<sequence>MAKLVFAVMMTVIWWMLHALQMDEELALGTVHEAKRAVNRAAHAAAQQVDRDKLEVGELALDADRAEMAALAYLRENLRLDEGLAPLPGSFLKEPVRVLQFAVIGPEVSFPYTYRNDTLGYEVTLRRPGVVLIVHLAFPRMFGVISPIEWDLKGSAEMVYV</sequence>
<organism evidence="1 2">
    <name type="scientific">Cohnella candidum</name>
    <dbReference type="NCBI Taxonomy" id="2674991"/>
    <lineage>
        <taxon>Bacteria</taxon>
        <taxon>Bacillati</taxon>
        <taxon>Bacillota</taxon>
        <taxon>Bacilli</taxon>
        <taxon>Bacillales</taxon>
        <taxon>Paenibacillaceae</taxon>
        <taxon>Cohnella</taxon>
    </lineage>
</organism>
<gene>
    <name evidence="1" type="ORF">EAV92_00835</name>
</gene>
<evidence type="ECO:0000313" key="2">
    <source>
        <dbReference type="Proteomes" id="UP000269097"/>
    </source>
</evidence>
<keyword evidence="2" id="KW-1185">Reference proteome</keyword>
<protein>
    <submittedName>
        <fullName evidence="1">Uncharacterized protein</fullName>
    </submittedName>
</protein>
<dbReference type="AlphaFoldDB" id="A0A3G3JSS5"/>